<feature type="region of interest" description="Disordered" evidence="5">
    <location>
        <begin position="237"/>
        <end position="258"/>
    </location>
</feature>
<evidence type="ECO:0000313" key="9">
    <source>
        <dbReference type="Proteomes" id="UP000077069"/>
    </source>
</evidence>
<feature type="compositionally biased region" description="Polar residues" evidence="5">
    <location>
        <begin position="650"/>
        <end position="674"/>
    </location>
</feature>
<feature type="compositionally biased region" description="Low complexity" evidence="5">
    <location>
        <begin position="706"/>
        <end position="716"/>
    </location>
</feature>
<dbReference type="Pfam" id="PF04428">
    <property type="entry name" value="Choline_kin_N"/>
    <property type="match status" value="1"/>
</dbReference>
<feature type="region of interest" description="Disordered" evidence="5">
    <location>
        <begin position="1170"/>
        <end position="1197"/>
    </location>
</feature>
<evidence type="ECO:0000256" key="1">
    <source>
        <dbReference type="ARBA" id="ARBA00004141"/>
    </source>
</evidence>
<dbReference type="SUPFAM" id="SSF56112">
    <property type="entry name" value="Protein kinase-like (PK-like)"/>
    <property type="match status" value="1"/>
</dbReference>
<dbReference type="GO" id="GO:0016773">
    <property type="term" value="F:phosphotransferase activity, alcohol group as acceptor"/>
    <property type="evidence" value="ECO:0007669"/>
    <property type="project" value="InterPro"/>
</dbReference>
<dbReference type="Gene3D" id="3.30.200.20">
    <property type="entry name" value="Phosphorylase Kinase, domain 1"/>
    <property type="match status" value="1"/>
</dbReference>
<keyword evidence="8" id="KW-0808">Transferase</keyword>
<feature type="transmembrane region" description="Helical" evidence="6">
    <location>
        <begin position="396"/>
        <end position="414"/>
    </location>
</feature>
<gene>
    <name evidence="8" type="ORF">CC84DRAFT_1123774</name>
</gene>
<feature type="region of interest" description="Disordered" evidence="5">
    <location>
        <begin position="888"/>
        <end position="909"/>
    </location>
</feature>
<dbReference type="Pfam" id="PF01633">
    <property type="entry name" value="Choline_kinase"/>
    <property type="match status" value="1"/>
</dbReference>
<proteinExistence type="predicted"/>
<feature type="region of interest" description="Disordered" evidence="5">
    <location>
        <begin position="565"/>
        <end position="593"/>
    </location>
</feature>
<dbReference type="OrthoDB" id="10267235at2759"/>
<dbReference type="EMBL" id="KV441554">
    <property type="protein sequence ID" value="OAG04072.1"/>
    <property type="molecule type" value="Genomic_DNA"/>
</dbReference>
<feature type="compositionally biased region" description="Basic residues" evidence="5">
    <location>
        <begin position="692"/>
        <end position="705"/>
    </location>
</feature>
<dbReference type="GeneID" id="28759149"/>
<keyword evidence="8" id="KW-0418">Kinase</keyword>
<reference evidence="8 9" key="1">
    <citation type="submission" date="2016-05" db="EMBL/GenBank/DDBJ databases">
        <title>Comparative analysis of secretome profiles of manganese(II)-oxidizing ascomycete fungi.</title>
        <authorList>
            <consortium name="DOE Joint Genome Institute"/>
            <person name="Zeiner C.A."/>
            <person name="Purvine S.O."/>
            <person name="Zink E.M."/>
            <person name="Wu S."/>
            <person name="Pasa-Tolic L."/>
            <person name="Chaput D.L."/>
            <person name="Haridas S."/>
            <person name="Grigoriev I.V."/>
            <person name="Santelli C.M."/>
            <person name="Hansel C.M."/>
        </authorList>
    </citation>
    <scope>NUCLEOTIDE SEQUENCE [LARGE SCALE GENOMIC DNA]</scope>
    <source>
        <strain evidence="8 9">AP3s5-JAC2a</strain>
    </source>
</reference>
<evidence type="ECO:0000256" key="5">
    <source>
        <dbReference type="SAM" id="MobiDB-lite"/>
    </source>
</evidence>
<feature type="transmembrane region" description="Helical" evidence="6">
    <location>
        <begin position="53"/>
        <end position="78"/>
    </location>
</feature>
<dbReference type="Pfam" id="PF03547">
    <property type="entry name" value="Mem_trans"/>
    <property type="match status" value="1"/>
</dbReference>
<feature type="domain" description="Choline kinase N-terminal" evidence="7">
    <location>
        <begin position="792"/>
        <end position="865"/>
    </location>
</feature>
<dbReference type="PANTHER" id="PTHR31794">
    <property type="entry name" value="AUXIN EFFLUX TRANSPORTER FAMILY PROTEIN (EUROFUNG)"/>
    <property type="match status" value="1"/>
</dbReference>
<comment type="subcellular location">
    <subcellularLocation>
        <location evidence="1">Membrane</location>
        <topology evidence="1">Multi-pass membrane protein</topology>
    </subcellularLocation>
</comment>
<feature type="compositionally biased region" description="Polar residues" evidence="5">
    <location>
        <begin position="285"/>
        <end position="303"/>
    </location>
</feature>
<sequence>MSFFNGAVQSLRLRNLNSSPDFMVMASDPYSAGNGFLDVFKHKRPAHSSHPDFANLALLVFEAVMEVVCVSLPGYIVARMGQFDADAQKFVANLNTQLFTPCLIFTKLASQLSADKLVELGVIPFIFVVQLIVSYLAALIVSKLYGFSKRGRNFVVAMAVFGNSNSLPISLVISLSKTLSGLHWDRIPGDNDNEVAARGILYLLIFQQLGQLVRWTWGFNVLLAPADAYKEEDDGRNSIMENGEFSDGEADRLLDDSHSDYESGNVTSYATSISTTSSDSDSITQRENAQSTTTFVTPTNGNVTVKGPGNMNGNGYPDEGVQFGTVFSYKTDHPPKGPKKVAFQVQRTLQRFARSIRDVIARASRRVFLALPVWLQRTLAKLYHYTAKFLGGCWEFMNPPLWAMLAAIVVASIPPVQHAFFDPGTFLSNSVTRAISQSGGVAVPLILVVLGANLARNTLPDEGNRSIEDIKVEKKLVLASLVSRMLIPTLIMAPLLALTAKFVPVSILDDPIFVIVCFLLTGAPSALQLAQICQINNVYMGAMSNLLFQSYVVWILPSTLPQAPASASPKLQPSSRSVHDGTSPRPGSSKVVSIADPEIESISPLMRGQHKDLGGGDYFDLGQAAKQFRANVSGKRLIGRPSVERLAPASRQSTEGNPSYNSLLSDSSEGLPSRQSHENLIKHVTTWLKTEKARRHARKSKRKVAAAKVASAVEHALGGSKSEHSEERRGSDSSDGSVALDQLAMILERSMSLKSTDGSPRFHRVGSHSRKLSLFKRNSTISSGEDHFDSIDQLVPSCEAILDNSKTMTYGAGGPESESTDDLTKVSTRRAKKEKEAWAAFKYEIVRLTHTLKLKGWRRVPLDMSGEITVDRLSGALTNAVYVVSPPKNLPEQRSREEGVPTPKNPPPKLLLRIYGPQVEHLIDREAELQILRRLARKRIGPRMLGTFTNGRFEEYFNARALTPQELREAGTSRQIAKRMRELHEGIDLLPKEREAGPFVWQSWDKWVDLAEKRMSWLDQQIINGTQGSVQSAADRWKDRGLVCGVEWPVFRKTVEKYRAWLEEQYGGIEKLNERLVFAHNDTQYGNILRMTPSGESPLLLPANEHKQLIVIDFEYSNADLPGYEFANHFNEWCYNYHDPSPHRINTAIYPTPDEQHRFIRAYLQHNPTFKSSRGHSSNPPTPHLDPLQSSGSSTALAATATPTTISAFMLDARAQPGERYSYHEHEAQVEQSIEDETRRLMAETRLWRMASSAFWIAWGIVQAVVPGMPNLDEEEGKEAPVSAEAGVLKSATKEVRDEAAAEEKEKQSEVSEMERAGDERGAGSAGTGASADEPQAEEEEEFDYLGYTQERALFFWGDAIKMGIVKAEELPEEIRSRVKTVEY</sequence>
<dbReference type="InterPro" id="IPR007521">
    <property type="entry name" value="Choline_kin_N"/>
</dbReference>
<feature type="compositionally biased region" description="Basic and acidic residues" evidence="5">
    <location>
        <begin position="721"/>
        <end position="732"/>
    </location>
</feature>
<feature type="transmembrane region" description="Helical" evidence="6">
    <location>
        <begin position="122"/>
        <end position="142"/>
    </location>
</feature>
<keyword evidence="2 6" id="KW-0812">Transmembrane</keyword>
<feature type="region of interest" description="Disordered" evidence="5">
    <location>
        <begin position="643"/>
        <end position="676"/>
    </location>
</feature>
<dbReference type="Gene3D" id="3.90.1200.10">
    <property type="match status" value="1"/>
</dbReference>
<feature type="transmembrane region" description="Helical" evidence="6">
    <location>
        <begin position="154"/>
        <end position="175"/>
    </location>
</feature>
<keyword evidence="3 6" id="KW-1133">Transmembrane helix</keyword>
<feature type="region of interest" description="Disordered" evidence="5">
    <location>
        <begin position="271"/>
        <end position="312"/>
    </location>
</feature>
<dbReference type="STRING" id="1460663.A0A177CB32"/>
<evidence type="ECO:0000259" key="7">
    <source>
        <dbReference type="Pfam" id="PF04428"/>
    </source>
</evidence>
<dbReference type="GO" id="GO:0016020">
    <property type="term" value="C:membrane"/>
    <property type="evidence" value="ECO:0007669"/>
    <property type="project" value="UniProtKB-SubCell"/>
</dbReference>
<feature type="region of interest" description="Disordered" evidence="5">
    <location>
        <begin position="691"/>
        <end position="737"/>
    </location>
</feature>
<dbReference type="Proteomes" id="UP000077069">
    <property type="component" value="Unassembled WGS sequence"/>
</dbReference>
<dbReference type="InParanoid" id="A0A177CB32"/>
<feature type="transmembrane region" description="Helical" evidence="6">
    <location>
        <begin position="476"/>
        <end position="500"/>
    </location>
</feature>
<feature type="compositionally biased region" description="Basic and acidic residues" evidence="5">
    <location>
        <begin position="1292"/>
        <end position="1322"/>
    </location>
</feature>
<dbReference type="GO" id="GO:0005783">
    <property type="term" value="C:endoplasmic reticulum"/>
    <property type="evidence" value="ECO:0007669"/>
    <property type="project" value="TreeGrafter"/>
</dbReference>
<feature type="compositionally biased region" description="Polar residues" evidence="5">
    <location>
        <begin position="1170"/>
        <end position="1179"/>
    </location>
</feature>
<name>A0A177CB32_9PLEO</name>
<feature type="transmembrane region" description="Helical" evidence="6">
    <location>
        <begin position="434"/>
        <end position="455"/>
    </location>
</feature>
<feature type="region of interest" description="Disordered" evidence="5">
    <location>
        <begin position="1273"/>
        <end position="1343"/>
    </location>
</feature>
<dbReference type="GO" id="GO:0055085">
    <property type="term" value="P:transmembrane transport"/>
    <property type="evidence" value="ECO:0007669"/>
    <property type="project" value="InterPro"/>
</dbReference>
<feature type="compositionally biased region" description="Basic and acidic residues" evidence="5">
    <location>
        <begin position="249"/>
        <end position="258"/>
    </location>
</feature>
<dbReference type="PANTHER" id="PTHR31794:SF2">
    <property type="entry name" value="AUXIN EFFLUX TRANSPORTER FAMILY PROTEIN (EUROFUNG)"/>
    <property type="match status" value="1"/>
</dbReference>
<organism evidence="8 9">
    <name type="scientific">Paraphaeosphaeria sporulosa</name>
    <dbReference type="NCBI Taxonomy" id="1460663"/>
    <lineage>
        <taxon>Eukaryota</taxon>
        <taxon>Fungi</taxon>
        <taxon>Dikarya</taxon>
        <taxon>Ascomycota</taxon>
        <taxon>Pezizomycotina</taxon>
        <taxon>Dothideomycetes</taxon>
        <taxon>Pleosporomycetidae</taxon>
        <taxon>Pleosporales</taxon>
        <taxon>Massarineae</taxon>
        <taxon>Didymosphaeriaceae</taxon>
        <taxon>Paraphaeosphaeria</taxon>
    </lineage>
</organism>
<keyword evidence="4 6" id="KW-0472">Membrane</keyword>
<evidence type="ECO:0000256" key="3">
    <source>
        <dbReference type="ARBA" id="ARBA00022989"/>
    </source>
</evidence>
<dbReference type="InterPro" id="IPR011009">
    <property type="entry name" value="Kinase-like_dom_sf"/>
</dbReference>
<accession>A0A177CB32</accession>
<dbReference type="RefSeq" id="XP_018034437.1">
    <property type="nucleotide sequence ID" value="XM_018175663.1"/>
</dbReference>
<dbReference type="GO" id="GO:0016301">
    <property type="term" value="F:kinase activity"/>
    <property type="evidence" value="ECO:0007669"/>
    <property type="project" value="UniProtKB-KW"/>
</dbReference>
<dbReference type="CDD" id="cd05157">
    <property type="entry name" value="ETNK_euk"/>
    <property type="match status" value="1"/>
</dbReference>
<evidence type="ECO:0000256" key="4">
    <source>
        <dbReference type="ARBA" id="ARBA00023136"/>
    </source>
</evidence>
<evidence type="ECO:0000256" key="2">
    <source>
        <dbReference type="ARBA" id="ARBA00022692"/>
    </source>
</evidence>
<feature type="compositionally biased region" description="Low complexity" evidence="5">
    <location>
        <begin position="271"/>
        <end position="283"/>
    </location>
</feature>
<evidence type="ECO:0000256" key="6">
    <source>
        <dbReference type="SAM" id="Phobius"/>
    </source>
</evidence>
<protein>
    <submittedName>
        <fullName evidence="8">Kinase-like protein</fullName>
    </submittedName>
</protein>
<evidence type="ECO:0000313" key="8">
    <source>
        <dbReference type="EMBL" id="OAG04072.1"/>
    </source>
</evidence>
<keyword evidence="9" id="KW-1185">Reference proteome</keyword>
<dbReference type="InterPro" id="IPR004776">
    <property type="entry name" value="Mem_transp_PIN-like"/>
</dbReference>